<keyword evidence="10" id="KW-1133">Transmembrane helix</keyword>
<keyword evidence="6" id="KW-0378">Hydrolase</keyword>
<evidence type="ECO:0000256" key="2">
    <source>
        <dbReference type="ARBA" id="ARBA00004401"/>
    </source>
</evidence>
<dbReference type="PANTHER" id="PTHR11733:SF228">
    <property type="entry name" value="PROTEIN GONE EARLY"/>
    <property type="match status" value="1"/>
</dbReference>
<gene>
    <name evidence="13" type="ORF">PYX00_010359</name>
</gene>
<organism evidence="13">
    <name type="scientific">Menopon gallinae</name>
    <name type="common">poultry shaft louse</name>
    <dbReference type="NCBI Taxonomy" id="328185"/>
    <lineage>
        <taxon>Eukaryota</taxon>
        <taxon>Metazoa</taxon>
        <taxon>Ecdysozoa</taxon>
        <taxon>Arthropoda</taxon>
        <taxon>Hexapoda</taxon>
        <taxon>Insecta</taxon>
        <taxon>Pterygota</taxon>
        <taxon>Neoptera</taxon>
        <taxon>Paraneoptera</taxon>
        <taxon>Psocodea</taxon>
        <taxon>Troctomorpha</taxon>
        <taxon>Phthiraptera</taxon>
        <taxon>Amblycera</taxon>
        <taxon>Menoponidae</taxon>
        <taxon>Menopon</taxon>
    </lineage>
</organism>
<dbReference type="Gene3D" id="3.40.390.10">
    <property type="entry name" value="Collagenase (Catalytic Domain)"/>
    <property type="match status" value="1"/>
</dbReference>
<evidence type="ECO:0000256" key="3">
    <source>
        <dbReference type="ARBA" id="ARBA00007357"/>
    </source>
</evidence>
<keyword evidence="5" id="KW-0479">Metal-binding</keyword>
<reference evidence="13" key="1">
    <citation type="journal article" date="2024" name="Gigascience">
        <title>Chromosome-level genome of the poultry shaft louse Menopon gallinae provides insight into the host-switching and adaptive evolution of parasitic lice.</title>
        <authorList>
            <person name="Xu Y."/>
            <person name="Ma L."/>
            <person name="Liu S."/>
            <person name="Liang Y."/>
            <person name="Liu Q."/>
            <person name="He Z."/>
            <person name="Tian L."/>
            <person name="Duan Y."/>
            <person name="Cai W."/>
            <person name="Li H."/>
            <person name="Song F."/>
        </authorList>
    </citation>
    <scope>NUCLEOTIDE SEQUENCE</scope>
    <source>
        <strain evidence="13">Cailab_2023a</strain>
    </source>
</reference>
<comment type="caution">
    <text evidence="13">The sequence shown here is derived from an EMBL/GenBank/DDBJ whole genome shotgun (WGS) entry which is preliminary data.</text>
</comment>
<dbReference type="PANTHER" id="PTHR11733">
    <property type="entry name" value="ZINC METALLOPROTEASE FAMILY M13 NEPRILYSIN-RELATED"/>
    <property type="match status" value="1"/>
</dbReference>
<dbReference type="CDD" id="cd08662">
    <property type="entry name" value="M13"/>
    <property type="match status" value="1"/>
</dbReference>
<dbReference type="EMBL" id="JARGDH010000005">
    <property type="protein sequence ID" value="KAL0268403.1"/>
    <property type="molecule type" value="Genomic_DNA"/>
</dbReference>
<evidence type="ECO:0000256" key="10">
    <source>
        <dbReference type="SAM" id="Phobius"/>
    </source>
</evidence>
<comment type="similarity">
    <text evidence="3">Belongs to the peptidase M13 family.</text>
</comment>
<evidence type="ECO:0000256" key="6">
    <source>
        <dbReference type="ARBA" id="ARBA00022801"/>
    </source>
</evidence>
<comment type="subcellular location">
    <subcellularLocation>
        <location evidence="2">Cell membrane</location>
        <topology evidence="2">Single-pass type II membrane protein</topology>
    </subcellularLocation>
</comment>
<evidence type="ECO:0000259" key="11">
    <source>
        <dbReference type="Pfam" id="PF01431"/>
    </source>
</evidence>
<dbReference type="SUPFAM" id="SSF55486">
    <property type="entry name" value="Metalloproteases ('zincins'), catalytic domain"/>
    <property type="match status" value="1"/>
</dbReference>
<feature type="domain" description="Peptidase M13 C-terminal" evidence="11">
    <location>
        <begin position="654"/>
        <end position="847"/>
    </location>
</feature>
<dbReference type="GO" id="GO:0046872">
    <property type="term" value="F:metal ion binding"/>
    <property type="evidence" value="ECO:0007669"/>
    <property type="project" value="UniProtKB-KW"/>
</dbReference>
<dbReference type="InterPro" id="IPR000718">
    <property type="entry name" value="Peptidase_M13"/>
</dbReference>
<evidence type="ECO:0000256" key="9">
    <source>
        <dbReference type="SAM" id="MobiDB-lite"/>
    </source>
</evidence>
<dbReference type="InterPro" id="IPR024079">
    <property type="entry name" value="MetalloPept_cat_dom_sf"/>
</dbReference>
<name>A0AAW2HEX5_9NEOP</name>
<keyword evidence="4" id="KW-0645">Protease</keyword>
<dbReference type="InterPro" id="IPR042089">
    <property type="entry name" value="Peptidase_M13_dom_2"/>
</dbReference>
<dbReference type="Gene3D" id="1.10.1380.10">
    <property type="entry name" value="Neutral endopeptidase , domain2"/>
    <property type="match status" value="1"/>
</dbReference>
<evidence type="ECO:0000256" key="8">
    <source>
        <dbReference type="ARBA" id="ARBA00023049"/>
    </source>
</evidence>
<accession>A0AAW2HEX5</accession>
<feature type="region of interest" description="Disordered" evidence="9">
    <location>
        <begin position="1"/>
        <end position="67"/>
    </location>
</feature>
<evidence type="ECO:0000313" key="13">
    <source>
        <dbReference type="EMBL" id="KAL0268403.1"/>
    </source>
</evidence>
<evidence type="ECO:0000256" key="1">
    <source>
        <dbReference type="ARBA" id="ARBA00001947"/>
    </source>
</evidence>
<dbReference type="AlphaFoldDB" id="A0AAW2HEX5"/>
<sequence length="853" mass="97748">MASKASTPEVESVRQQEDGNKLDGGGEEFENLDSQAEDFQATEEDPCFPLNHKSNLSEKESVSTSRSSIDKKQLDYLENEKDERILVHDNNIDYSMPNSKTPKSKLSFINKIGRNGDGKKLNFANSTFEKRVRKNLGLTHYGFVVGIVLLCLIILSLLIIIVLGITWPKIPHSQLYPICTKTACLRASSLVLPKLDKSIPPCDDFYGFLCGHWNKKHSKPPPTRSRWGPEEEMDLRLSEMIRGLISTLPHPTRANSLTWKMKNFYDSCMSLDNIETDKERPLTNIIFDLGGWSVLRNFLILTWDFTSVLIRLHDQYGVEPFFSVSVVSDPRNASRNILQISPTGLGLPHTSYYYREKNDKMATSYIRYMKDVAQLLGATSNDANSFSEDMFYFERRIAEITPPAEELEDIRKHEIHTINSLKILAPSIPIHGLLDKMMGKPNIDDDTEVLVTSTFYLSKISNIVATIDRKALNNYVLWTLVKQYLPYLSQSFTDIYYIYNRGMAGLAEPMERWEFCIKTLQKYMDVGLVVQLEKRIPLPVRTENARVSEEIFQAIRMVIKESVTKSDWIDLDLHKHMISKLDNLTLKIGFPAEYLDYTYLEEYYSKLYVQKNNFFENIQYGVSFLKEEMRRRYAYPKEEYKWIRLMSSQTEVSYIPSANMVVVPQRLLMEPYFESDYPKAMQYGTLGVDIARKIVSSLFKYNVLYSANGTRIKDRTLLANLSLTSIDNQMQCLGGLAASLDVPDEKITNRTSLNTFVSMSAVRQALKALKRATAESEHVHQVGLEEYENDSLFYIAYGQRMCIVQTSQRADVENTTSSSLGNKQFIKAIGMQLKSFADAFHCPTPSNYCKDIL</sequence>
<dbReference type="PROSITE" id="PS51885">
    <property type="entry name" value="NEPRILYSIN"/>
    <property type="match status" value="1"/>
</dbReference>
<evidence type="ECO:0000256" key="7">
    <source>
        <dbReference type="ARBA" id="ARBA00022833"/>
    </source>
</evidence>
<protein>
    <recommendedName>
        <fullName evidence="14">Endothelin-converting enzyme 1</fullName>
    </recommendedName>
</protein>
<dbReference type="GO" id="GO:0016485">
    <property type="term" value="P:protein processing"/>
    <property type="evidence" value="ECO:0007669"/>
    <property type="project" value="TreeGrafter"/>
</dbReference>
<proteinExistence type="inferred from homology"/>
<dbReference type="GO" id="GO:0004222">
    <property type="term" value="F:metalloendopeptidase activity"/>
    <property type="evidence" value="ECO:0007669"/>
    <property type="project" value="InterPro"/>
</dbReference>
<keyword evidence="8" id="KW-0482">Metalloprotease</keyword>
<feature type="transmembrane region" description="Helical" evidence="10">
    <location>
        <begin position="141"/>
        <end position="167"/>
    </location>
</feature>
<comment type="cofactor">
    <cofactor evidence="1">
        <name>Zn(2+)</name>
        <dbReference type="ChEBI" id="CHEBI:29105"/>
    </cofactor>
</comment>
<dbReference type="Pfam" id="PF01431">
    <property type="entry name" value="Peptidase_M13"/>
    <property type="match status" value="1"/>
</dbReference>
<evidence type="ECO:0000256" key="4">
    <source>
        <dbReference type="ARBA" id="ARBA00022670"/>
    </source>
</evidence>
<dbReference type="Pfam" id="PF05649">
    <property type="entry name" value="Peptidase_M13_N"/>
    <property type="match status" value="1"/>
</dbReference>
<keyword evidence="10" id="KW-0472">Membrane</keyword>
<evidence type="ECO:0000256" key="5">
    <source>
        <dbReference type="ARBA" id="ARBA00022723"/>
    </source>
</evidence>
<feature type="domain" description="Peptidase M13 N-terminal" evidence="12">
    <location>
        <begin position="201"/>
        <end position="591"/>
    </location>
</feature>
<dbReference type="GO" id="GO:0005886">
    <property type="term" value="C:plasma membrane"/>
    <property type="evidence" value="ECO:0007669"/>
    <property type="project" value="UniProtKB-SubCell"/>
</dbReference>
<dbReference type="InterPro" id="IPR018497">
    <property type="entry name" value="Peptidase_M13_C"/>
</dbReference>
<keyword evidence="10" id="KW-0812">Transmembrane</keyword>
<keyword evidence="7" id="KW-0862">Zinc</keyword>
<evidence type="ECO:0000259" key="12">
    <source>
        <dbReference type="Pfam" id="PF05649"/>
    </source>
</evidence>
<feature type="compositionally biased region" description="Basic and acidic residues" evidence="9">
    <location>
        <begin position="11"/>
        <end position="21"/>
    </location>
</feature>
<evidence type="ECO:0008006" key="14">
    <source>
        <dbReference type="Google" id="ProtNLM"/>
    </source>
</evidence>
<dbReference type="InterPro" id="IPR008753">
    <property type="entry name" value="Peptidase_M13_N"/>
</dbReference>